<feature type="domain" description="Abortive phage infection protein C-terminal" evidence="1">
    <location>
        <begin position="2"/>
        <end position="276"/>
    </location>
</feature>
<dbReference type="InterPro" id="IPR018891">
    <property type="entry name" value="AIPR_C"/>
</dbReference>
<proteinExistence type="predicted"/>
<organism evidence="2 3">
    <name type="scientific">Bifidobacterium cuniculi</name>
    <dbReference type="NCBI Taxonomy" id="1688"/>
    <lineage>
        <taxon>Bacteria</taxon>
        <taxon>Bacillati</taxon>
        <taxon>Actinomycetota</taxon>
        <taxon>Actinomycetes</taxon>
        <taxon>Bifidobacteriales</taxon>
        <taxon>Bifidobacteriaceae</taxon>
        <taxon>Bifidobacterium</taxon>
    </lineage>
</organism>
<accession>A0A087AZL7</accession>
<reference evidence="2 3" key="1">
    <citation type="submission" date="2014-03" db="EMBL/GenBank/DDBJ databases">
        <title>Genomics of Bifidobacteria.</title>
        <authorList>
            <person name="Ventura M."/>
            <person name="Milani C."/>
            <person name="Lugli G.A."/>
        </authorList>
    </citation>
    <scope>NUCLEOTIDE SEQUENCE [LARGE SCALE GENOMIC DNA]</scope>
    <source>
        <strain evidence="2 3">LMG 10738</strain>
    </source>
</reference>
<evidence type="ECO:0000313" key="2">
    <source>
        <dbReference type="EMBL" id="KFI64217.1"/>
    </source>
</evidence>
<evidence type="ECO:0000313" key="3">
    <source>
        <dbReference type="Proteomes" id="UP000029067"/>
    </source>
</evidence>
<keyword evidence="3" id="KW-1185">Reference proteome</keyword>
<name>A0A087AZL7_9BIFI</name>
<dbReference type="EMBL" id="JGYV01000005">
    <property type="protein sequence ID" value="KFI64217.1"/>
    <property type="molecule type" value="Genomic_DNA"/>
</dbReference>
<gene>
    <name evidence="2" type="ORF">BCUN_2081</name>
</gene>
<dbReference type="AlphaFoldDB" id="A0A087AZL7"/>
<dbReference type="Proteomes" id="UP000029067">
    <property type="component" value="Unassembled WGS sequence"/>
</dbReference>
<dbReference type="Pfam" id="PF10592">
    <property type="entry name" value="AIPR"/>
    <property type="match status" value="1"/>
</dbReference>
<sequence>METLSSDPGNFFYYNNGIKLLCSRVDKTLANAGNHEVGHFELHNLSVVNGAQTTGAIARSYEKDPEKVGRAKVLLEIIDLSDMPDDAASRITRHSNMQNRVDGKDFASLDPQQERLRKELLMETPRINYVYRTSSTENDGERVITLDQATPALACLNSDVALSTMAKSKLGALTASISKPPYTRLFNESLSAIAMYNAVQIMTGVEHSLNNVRKGLGSNVSPLILIHGNRFLLHLVLQELKATKELGDEILQEQEIDEMISPLLKKYIAKTQDAVSNLFPASYPANIFKNQQKCQKIKDFVLKE</sequence>
<protein>
    <submittedName>
        <fullName evidence="2">Abortive phage infection protein</fullName>
    </submittedName>
</protein>
<dbReference type="eggNOG" id="ENOG502Z7VT">
    <property type="taxonomic scope" value="Bacteria"/>
</dbReference>
<dbReference type="STRING" id="1688.BCUN_2081"/>
<evidence type="ECO:0000259" key="1">
    <source>
        <dbReference type="Pfam" id="PF10592"/>
    </source>
</evidence>
<comment type="caution">
    <text evidence="2">The sequence shown here is derived from an EMBL/GenBank/DDBJ whole genome shotgun (WGS) entry which is preliminary data.</text>
</comment>